<dbReference type="GO" id="GO:0075732">
    <property type="term" value="P:viral penetration into host nucleus"/>
    <property type="evidence" value="ECO:0007669"/>
    <property type="project" value="UniProtKB-KW"/>
</dbReference>
<dbReference type="GO" id="GO:0075509">
    <property type="term" value="P:endocytosis involved in viral entry into host cell"/>
    <property type="evidence" value="ECO:0007669"/>
    <property type="project" value="UniProtKB-KW"/>
</dbReference>
<feature type="region of interest" description="Disordered" evidence="21">
    <location>
        <begin position="274"/>
        <end position="297"/>
    </location>
</feature>
<keyword evidence="5" id="KW-1140">T=1 icosahedral capsid protein</keyword>
<comment type="subcellular location">
    <subcellularLocation>
        <location evidence="1">Host nucleus</location>
    </subcellularLocation>
    <subcellularLocation>
        <location evidence="2">Virion</location>
    </subcellularLocation>
</comment>
<evidence type="ECO:0000256" key="2">
    <source>
        <dbReference type="ARBA" id="ARBA00004328"/>
    </source>
</evidence>
<evidence type="ECO:0000256" key="11">
    <source>
        <dbReference type="ARBA" id="ARBA00022804"/>
    </source>
</evidence>
<keyword evidence="8" id="KW-1048">Host nucleus</keyword>
<dbReference type="GO" id="GO:0042025">
    <property type="term" value="C:host cell nucleus"/>
    <property type="evidence" value="ECO:0007669"/>
    <property type="project" value="UniProtKB-SubCell"/>
</dbReference>
<keyword evidence="6" id="KW-1163">Viral penetration into host nucleus</keyword>
<protein>
    <recommendedName>
        <fullName evidence="4">Capsid protein</fullName>
    </recommendedName>
    <alternativeName>
        <fullName evidence="18">CA1</fullName>
    </alternativeName>
    <alternativeName>
        <fullName evidence="19">Coat protein</fullName>
    </alternativeName>
</protein>
<accession>A0A0A7NS35</accession>
<evidence type="ECO:0000256" key="19">
    <source>
        <dbReference type="ARBA" id="ARBA00031336"/>
    </source>
</evidence>
<evidence type="ECO:0000256" key="6">
    <source>
        <dbReference type="ARBA" id="ARBA00022524"/>
    </source>
</evidence>
<evidence type="ECO:0000313" key="22">
    <source>
        <dbReference type="EMBL" id="AIZ95198.1"/>
    </source>
</evidence>
<keyword evidence="9" id="KW-0945">Host-virus interaction</keyword>
<evidence type="ECO:0000256" key="21">
    <source>
        <dbReference type="SAM" id="MobiDB-lite"/>
    </source>
</evidence>
<keyword evidence="10" id="KW-1162">Viral penetration into host cytoplasm</keyword>
<evidence type="ECO:0000256" key="3">
    <source>
        <dbReference type="ARBA" id="ARBA00010628"/>
    </source>
</evidence>
<keyword evidence="7" id="KW-0167">Capsid protein</keyword>
<evidence type="ECO:0000256" key="10">
    <source>
        <dbReference type="ARBA" id="ARBA00022595"/>
    </source>
</evidence>
<evidence type="ECO:0000256" key="17">
    <source>
        <dbReference type="ARBA" id="ARBA00025551"/>
    </source>
</evidence>
<keyword evidence="12" id="KW-0946">Virion</keyword>
<keyword evidence="13" id="KW-1164">Virus endocytosis by host</keyword>
<name>A0A0A7NS35_9VIRU</name>
<dbReference type="Pfam" id="PF04162">
    <property type="entry name" value="Gyro_capsid"/>
    <property type="match status" value="1"/>
</dbReference>
<evidence type="ECO:0000256" key="12">
    <source>
        <dbReference type="ARBA" id="ARBA00022844"/>
    </source>
</evidence>
<dbReference type="GO" id="GO:0043657">
    <property type="term" value="C:host cell"/>
    <property type="evidence" value="ECO:0007669"/>
    <property type="project" value="GOC"/>
</dbReference>
<comment type="similarity">
    <text evidence="3">Belongs to the gyrovirus capsid protein family.</text>
</comment>
<evidence type="ECO:0000256" key="18">
    <source>
        <dbReference type="ARBA" id="ARBA00030635"/>
    </source>
</evidence>
<sequence>MARFRRPRGRFGFYKRGRWHWRHRRRRRRRTWRRKFRYARRRPTARSIKRKIFNPHPGSYLVRLPNPYNAMNIFFQGIIFIPRATAYLPPADAAAKKGTNITTCNVSLINVNLKEFFWATMPLDARSKIGGPNPFPQHLQGCSWQAMSTKRGAWPYSTGMASRKNPGSWPSEWWRWALLLMHPRSYNRFYGSPKQMSLSEIALFLGGWQLFTHRYTKFKVLATKAQGPFSPVASLLVQDNYFSRREGAGNPISGQPPMCGMRRLTESYTIEGNAPADETTIPSAPPSPPEYPQQTGCSAAVPPGEYLLAGLNKAQTACWYSRSTYLSFASLSALGAPWSFPPGQKSLSKTSFNKHSIRGMGDPQGKKWLTLTPKEIEWITDDNMTKTELDTDIATLYLAQGSPKWNTYKFGTYHTVLVQEPMNTAPWAIVKVQSMWTLGNIRRPYPWDVNWYNEFTSENRLADNA</sequence>
<keyword evidence="16" id="KW-1160">Virus entry into host cell</keyword>
<dbReference type="EMBL" id="KM348009">
    <property type="protein sequence ID" value="AIZ95198.1"/>
    <property type="molecule type" value="Genomic_DNA"/>
</dbReference>
<dbReference type="GO" id="GO:0003677">
    <property type="term" value="F:DNA binding"/>
    <property type="evidence" value="ECO:0007669"/>
    <property type="project" value="UniProtKB-KW"/>
</dbReference>
<evidence type="ECO:0000256" key="13">
    <source>
        <dbReference type="ARBA" id="ARBA00022890"/>
    </source>
</evidence>
<evidence type="ECO:0000256" key="16">
    <source>
        <dbReference type="ARBA" id="ARBA00023296"/>
    </source>
</evidence>
<evidence type="ECO:0000256" key="7">
    <source>
        <dbReference type="ARBA" id="ARBA00022561"/>
    </source>
</evidence>
<evidence type="ECO:0000256" key="4">
    <source>
        <dbReference type="ARBA" id="ARBA00018091"/>
    </source>
</evidence>
<dbReference type="GO" id="GO:0019062">
    <property type="term" value="P:virion attachment to host cell"/>
    <property type="evidence" value="ECO:0007669"/>
    <property type="project" value="UniProtKB-KW"/>
</dbReference>
<reference evidence="22 23" key="1">
    <citation type="journal article" date="2015" name="Virus Genes">
        <title>Sequence and phylogenetic analysis identifies a putative novel gyrovirus 3 genotype in ferret feces.</title>
        <authorList>
            <person name="Feher E."/>
            <person name="Pazar P."/>
            <person name="Lengyel G."/>
            <person name="Phan T.G."/>
            <person name="Banyai K."/>
        </authorList>
    </citation>
    <scope>NUCLEOTIDE SEQUENCE [LARGE SCALE GENOMIC DNA]</scope>
    <source>
        <strain evidence="22">G19</strain>
    </source>
</reference>
<comment type="subunit">
    <text evidence="20">Homomultimer. Interacts with Rep; this interaction relocates Rep into the nucleus.</text>
</comment>
<evidence type="ECO:0000256" key="5">
    <source>
        <dbReference type="ARBA" id="ARBA00022431"/>
    </source>
</evidence>
<proteinExistence type="inferred from homology"/>
<keyword evidence="14" id="KW-0426">Late protein</keyword>
<evidence type="ECO:0000256" key="8">
    <source>
        <dbReference type="ARBA" id="ARBA00022562"/>
    </source>
</evidence>
<dbReference type="GO" id="GO:0039615">
    <property type="term" value="C:T=1 icosahedral viral capsid"/>
    <property type="evidence" value="ECO:0007669"/>
    <property type="project" value="UniProtKB-KW"/>
</dbReference>
<evidence type="ECO:0000256" key="1">
    <source>
        <dbReference type="ARBA" id="ARBA00004147"/>
    </source>
</evidence>
<evidence type="ECO:0000256" key="14">
    <source>
        <dbReference type="ARBA" id="ARBA00022921"/>
    </source>
</evidence>
<comment type="function">
    <text evidence="17">Self-assembles to form the virion icosahedral capsid with a T=1 symmetry. This very small capsid (25 nm in diameter) allows the virus to be very stable in the environment and resistant to some disinfectants, including detergents. Essential for the initial attachment to host receptors. After attachment, the virus is endocytosed and traffics to the nucleus. The capsid protein binds and transports the viral genome and Rep across the nuclear envelope.</text>
</comment>
<evidence type="ECO:0000256" key="15">
    <source>
        <dbReference type="ARBA" id="ARBA00023125"/>
    </source>
</evidence>
<keyword evidence="11" id="KW-1161">Viral attachment to host cell</keyword>
<keyword evidence="15" id="KW-0238">DNA-binding</keyword>
<evidence type="ECO:0000256" key="9">
    <source>
        <dbReference type="ARBA" id="ARBA00022581"/>
    </source>
</evidence>
<evidence type="ECO:0000256" key="20">
    <source>
        <dbReference type="ARBA" id="ARBA00046371"/>
    </source>
</evidence>
<dbReference type="Proteomes" id="UP000154385">
    <property type="component" value="Genome"/>
</dbReference>
<dbReference type="InterPro" id="IPR007291">
    <property type="entry name" value="Capsid_protein"/>
</dbReference>
<evidence type="ECO:0000313" key="23">
    <source>
        <dbReference type="Proteomes" id="UP000154385"/>
    </source>
</evidence>
<organism evidence="22 23">
    <name type="scientific">Gyrovirus GyV3</name>
    <dbReference type="NCBI Taxonomy" id="1163715"/>
    <lineage>
        <taxon>Viruses</taxon>
        <taxon>Monodnaviria</taxon>
        <taxon>Shotokuvirae</taxon>
        <taxon>Commensaviricota</taxon>
        <taxon>Cardeaviricetes</taxon>
        <taxon>Sanitavirales</taxon>
        <taxon>Anelloviridae</taxon>
        <taxon>Gyrovirus</taxon>
        <taxon>Gyrovirus homsa1</taxon>
    </lineage>
</organism>